<feature type="transmembrane region" description="Helical" evidence="1">
    <location>
        <begin position="127"/>
        <end position="146"/>
    </location>
</feature>
<feature type="non-terminal residue" evidence="2">
    <location>
        <position position="305"/>
    </location>
</feature>
<gene>
    <name evidence="2" type="ORF">L9F63_023755</name>
</gene>
<dbReference type="EMBL" id="JASPKZ010008046">
    <property type="protein sequence ID" value="KAJ9581060.1"/>
    <property type="molecule type" value="Genomic_DNA"/>
</dbReference>
<protein>
    <submittedName>
        <fullName evidence="2">Uncharacterized protein</fullName>
    </submittedName>
</protein>
<feature type="transmembrane region" description="Helical" evidence="1">
    <location>
        <begin position="94"/>
        <end position="115"/>
    </location>
</feature>
<name>A0AAD7ZI13_DIPPU</name>
<proteinExistence type="predicted"/>
<reference evidence="2" key="2">
    <citation type="submission" date="2023-05" db="EMBL/GenBank/DDBJ databases">
        <authorList>
            <person name="Fouks B."/>
        </authorList>
    </citation>
    <scope>NUCLEOTIDE SEQUENCE</scope>
    <source>
        <strain evidence="2">Stay&amp;Tobe</strain>
        <tissue evidence="2">Testes</tissue>
    </source>
</reference>
<evidence type="ECO:0000313" key="2">
    <source>
        <dbReference type="EMBL" id="KAJ9581060.1"/>
    </source>
</evidence>
<organism evidence="2 3">
    <name type="scientific">Diploptera punctata</name>
    <name type="common">Pacific beetle cockroach</name>
    <dbReference type="NCBI Taxonomy" id="6984"/>
    <lineage>
        <taxon>Eukaryota</taxon>
        <taxon>Metazoa</taxon>
        <taxon>Ecdysozoa</taxon>
        <taxon>Arthropoda</taxon>
        <taxon>Hexapoda</taxon>
        <taxon>Insecta</taxon>
        <taxon>Pterygota</taxon>
        <taxon>Neoptera</taxon>
        <taxon>Polyneoptera</taxon>
        <taxon>Dictyoptera</taxon>
        <taxon>Blattodea</taxon>
        <taxon>Blaberoidea</taxon>
        <taxon>Blaberidae</taxon>
        <taxon>Diplopterinae</taxon>
        <taxon>Diploptera</taxon>
    </lineage>
</organism>
<dbReference type="Proteomes" id="UP001233999">
    <property type="component" value="Unassembled WGS sequence"/>
</dbReference>
<sequence>TGEGSRHSGQSVRDIYHWTLAFIPGQSAFQKLICTYSSSFRKFKARLNSMRNLEENLHLLRAIQKILQEYEMKFNKIYGYILIPGIDPLKKMTWTLILLSYKNVLTVFPLLLSLCNSFEIKSFTANSAFSSLSLTQISFLILSLTIPSRAFVSKHSLMVQNVGLSVYAINFLLLQTLYLRENMMASNRENHTYHRSTYNESETLAIYILSYSTVYVSSNCQQTLVNNSNLNLHSFVNKAIRVVNDASTAEIYNTKLSVFTQMLIVEVENYRDQKQFLNGLSSQSCILSFNHQEIGNNQHYIYIII</sequence>
<keyword evidence="1" id="KW-1133">Transmembrane helix</keyword>
<comment type="caution">
    <text evidence="2">The sequence shown here is derived from an EMBL/GenBank/DDBJ whole genome shotgun (WGS) entry which is preliminary data.</text>
</comment>
<keyword evidence="3" id="KW-1185">Reference proteome</keyword>
<keyword evidence="1" id="KW-0812">Transmembrane</keyword>
<reference evidence="2" key="1">
    <citation type="journal article" date="2023" name="IScience">
        <title>Live-bearing cockroach genome reveals convergent evolutionary mechanisms linked to viviparity in insects and beyond.</title>
        <authorList>
            <person name="Fouks B."/>
            <person name="Harrison M.C."/>
            <person name="Mikhailova A.A."/>
            <person name="Marchal E."/>
            <person name="English S."/>
            <person name="Carruthers M."/>
            <person name="Jennings E.C."/>
            <person name="Chiamaka E.L."/>
            <person name="Frigard R.A."/>
            <person name="Pippel M."/>
            <person name="Attardo G.M."/>
            <person name="Benoit J.B."/>
            <person name="Bornberg-Bauer E."/>
            <person name="Tobe S.S."/>
        </authorList>
    </citation>
    <scope>NUCLEOTIDE SEQUENCE</scope>
    <source>
        <strain evidence="2">Stay&amp;Tobe</strain>
    </source>
</reference>
<keyword evidence="1" id="KW-0472">Membrane</keyword>
<feature type="non-terminal residue" evidence="2">
    <location>
        <position position="1"/>
    </location>
</feature>
<accession>A0AAD7ZI13</accession>
<evidence type="ECO:0000313" key="3">
    <source>
        <dbReference type="Proteomes" id="UP001233999"/>
    </source>
</evidence>
<feature type="transmembrane region" description="Helical" evidence="1">
    <location>
        <begin position="158"/>
        <end position="179"/>
    </location>
</feature>
<dbReference type="AlphaFoldDB" id="A0AAD7ZI13"/>
<evidence type="ECO:0000256" key="1">
    <source>
        <dbReference type="SAM" id="Phobius"/>
    </source>
</evidence>